<dbReference type="SUPFAM" id="SSF52540">
    <property type="entry name" value="P-loop containing nucleoside triphosphate hydrolases"/>
    <property type="match status" value="1"/>
</dbReference>
<organism evidence="8 9">
    <name type="scientific">Inquilinus limosus</name>
    <dbReference type="NCBI Taxonomy" id="171674"/>
    <lineage>
        <taxon>Bacteria</taxon>
        <taxon>Pseudomonadati</taxon>
        <taxon>Pseudomonadota</taxon>
        <taxon>Alphaproteobacteria</taxon>
        <taxon>Rhodospirillales</taxon>
        <taxon>Rhodospirillaceae</taxon>
        <taxon>Inquilinus</taxon>
    </lineage>
</organism>
<sequence length="211" mass="21564">MTAATQPEPSLTADGLACLRGGRLVFAGLSFRLDPGEALVLTGPNGSGKSSLLRLVAGLVPAFAGTLDWTGAPGSIAYLGHQDAVKPALTVREALRIWAAMAGVAAGEGAVEAAIAAVGLEGLDDLPGRYLSAGQRRRLALARLELGHAALWLLDEPTLGLDAASVARLEGRIARHRAAGGLVMLATHVPLALDGARGLALQDYAAEDLPL</sequence>
<evidence type="ECO:0000256" key="1">
    <source>
        <dbReference type="ARBA" id="ARBA00022448"/>
    </source>
</evidence>
<evidence type="ECO:0000256" key="3">
    <source>
        <dbReference type="ARBA" id="ARBA00022748"/>
    </source>
</evidence>
<evidence type="ECO:0000313" key="9">
    <source>
        <dbReference type="Proteomes" id="UP000700706"/>
    </source>
</evidence>
<dbReference type="Pfam" id="PF00005">
    <property type="entry name" value="ABC_tran"/>
    <property type="match status" value="1"/>
</dbReference>
<dbReference type="SMART" id="SM00382">
    <property type="entry name" value="AAA"/>
    <property type="match status" value="1"/>
</dbReference>
<dbReference type="InterPro" id="IPR003439">
    <property type="entry name" value="ABC_transporter-like_ATP-bd"/>
</dbReference>
<dbReference type="InterPro" id="IPR027417">
    <property type="entry name" value="P-loop_NTPase"/>
</dbReference>
<keyword evidence="1" id="KW-0813">Transport</keyword>
<dbReference type="PANTHER" id="PTHR43499">
    <property type="entry name" value="ABC TRANSPORTER I FAMILY MEMBER 1"/>
    <property type="match status" value="1"/>
</dbReference>
<dbReference type="Gene3D" id="3.40.50.300">
    <property type="entry name" value="P-loop containing nucleotide triphosphate hydrolases"/>
    <property type="match status" value="1"/>
</dbReference>
<reference evidence="8" key="1">
    <citation type="submission" date="2020-06" db="EMBL/GenBank/DDBJ databases">
        <title>Stable isotope informed genome-resolved metagenomics uncovers potential trophic interactions in rhizosphere soil.</title>
        <authorList>
            <person name="Starr E.P."/>
            <person name="Shi S."/>
            <person name="Blazewicz S.J."/>
            <person name="Koch B.J."/>
            <person name="Probst A.J."/>
            <person name="Hungate B.A."/>
            <person name="Pett-Ridge J."/>
            <person name="Firestone M.K."/>
            <person name="Banfield J.F."/>
        </authorList>
    </citation>
    <scope>NUCLEOTIDE SEQUENCE</scope>
    <source>
        <strain evidence="8">YM_69_17</strain>
    </source>
</reference>
<keyword evidence="4 8" id="KW-0067">ATP-binding</keyword>
<proteinExistence type="predicted"/>
<dbReference type="GO" id="GO:0017004">
    <property type="term" value="P:cytochrome complex assembly"/>
    <property type="evidence" value="ECO:0007669"/>
    <property type="project" value="UniProtKB-KW"/>
</dbReference>
<dbReference type="InterPro" id="IPR003593">
    <property type="entry name" value="AAA+_ATPase"/>
</dbReference>
<evidence type="ECO:0000256" key="5">
    <source>
        <dbReference type="ARBA" id="ARBA00022967"/>
    </source>
</evidence>
<gene>
    <name evidence="8" type="primary">ccmA</name>
    <name evidence="8" type="ORF">JF625_10855</name>
</gene>
<keyword evidence="2" id="KW-0547">Nucleotide-binding</keyword>
<keyword evidence="6" id="KW-0472">Membrane</keyword>
<protein>
    <submittedName>
        <fullName evidence="8">Heme ABC exporter ATP-binding protein CcmA</fullName>
    </submittedName>
</protein>
<evidence type="ECO:0000256" key="2">
    <source>
        <dbReference type="ARBA" id="ARBA00022741"/>
    </source>
</evidence>
<evidence type="ECO:0000313" key="8">
    <source>
        <dbReference type="EMBL" id="MBW8725636.1"/>
    </source>
</evidence>
<dbReference type="NCBIfam" id="TIGR01189">
    <property type="entry name" value="ccmA"/>
    <property type="match status" value="1"/>
</dbReference>
<dbReference type="Proteomes" id="UP000700706">
    <property type="component" value="Unassembled WGS sequence"/>
</dbReference>
<dbReference type="PROSITE" id="PS50893">
    <property type="entry name" value="ABC_TRANSPORTER_2"/>
    <property type="match status" value="1"/>
</dbReference>
<evidence type="ECO:0000256" key="4">
    <source>
        <dbReference type="ARBA" id="ARBA00022840"/>
    </source>
</evidence>
<keyword evidence="3" id="KW-0201">Cytochrome c-type biogenesis</keyword>
<keyword evidence="5" id="KW-1278">Translocase</keyword>
<evidence type="ECO:0000256" key="6">
    <source>
        <dbReference type="ARBA" id="ARBA00023136"/>
    </source>
</evidence>
<dbReference type="GO" id="GO:0022857">
    <property type="term" value="F:transmembrane transporter activity"/>
    <property type="evidence" value="ECO:0007669"/>
    <property type="project" value="InterPro"/>
</dbReference>
<accession>A0A952FJQ1</accession>
<evidence type="ECO:0000259" key="7">
    <source>
        <dbReference type="PROSITE" id="PS50893"/>
    </source>
</evidence>
<dbReference type="GO" id="GO:0005524">
    <property type="term" value="F:ATP binding"/>
    <property type="evidence" value="ECO:0007669"/>
    <property type="project" value="UniProtKB-KW"/>
</dbReference>
<dbReference type="EMBL" id="JAEKLZ010000179">
    <property type="protein sequence ID" value="MBW8725636.1"/>
    <property type="molecule type" value="Genomic_DNA"/>
</dbReference>
<feature type="domain" description="ABC transporter" evidence="7">
    <location>
        <begin position="11"/>
        <end position="209"/>
    </location>
</feature>
<comment type="caution">
    <text evidence="8">The sequence shown here is derived from an EMBL/GenBank/DDBJ whole genome shotgun (WGS) entry which is preliminary data.</text>
</comment>
<dbReference type="AlphaFoldDB" id="A0A952FJQ1"/>
<dbReference type="InterPro" id="IPR005895">
    <property type="entry name" value="ABC_transptr_haem_export_CcmA"/>
</dbReference>
<name>A0A952FJQ1_9PROT</name>
<dbReference type="GO" id="GO:0016887">
    <property type="term" value="F:ATP hydrolysis activity"/>
    <property type="evidence" value="ECO:0007669"/>
    <property type="project" value="InterPro"/>
</dbReference>
<dbReference type="PANTHER" id="PTHR43499:SF1">
    <property type="entry name" value="ABC TRANSPORTER I FAMILY MEMBER 1"/>
    <property type="match status" value="1"/>
</dbReference>